<protein>
    <submittedName>
        <fullName evidence="1">Uncharacterized protein</fullName>
    </submittedName>
</protein>
<keyword evidence="2" id="KW-1185">Reference proteome</keyword>
<organism evidence="1 2">
    <name type="scientific">Atopobium deltae</name>
    <dbReference type="NCBI Taxonomy" id="1393034"/>
    <lineage>
        <taxon>Bacteria</taxon>
        <taxon>Bacillati</taxon>
        <taxon>Actinomycetota</taxon>
        <taxon>Coriobacteriia</taxon>
        <taxon>Coriobacteriales</taxon>
        <taxon>Atopobiaceae</taxon>
        <taxon>Atopobium</taxon>
    </lineage>
</organism>
<evidence type="ECO:0000313" key="2">
    <source>
        <dbReference type="Proteomes" id="UP000070675"/>
    </source>
</evidence>
<proteinExistence type="predicted"/>
<gene>
    <name evidence="1" type="ORF">HMPREF3192_00830</name>
</gene>
<dbReference type="AlphaFoldDB" id="A0A133XTY3"/>
<dbReference type="Proteomes" id="UP000070675">
    <property type="component" value="Unassembled WGS sequence"/>
</dbReference>
<reference evidence="2" key="1">
    <citation type="submission" date="2016-01" db="EMBL/GenBank/DDBJ databases">
        <authorList>
            <person name="Mitreva M."/>
            <person name="Pepin K.H."/>
            <person name="Mihindukulasuriya K.A."/>
            <person name="Fulton R."/>
            <person name="Fronick C."/>
            <person name="O'Laughlin M."/>
            <person name="Miner T."/>
            <person name="Herter B."/>
            <person name="Rosa B.A."/>
            <person name="Cordes M."/>
            <person name="Tomlinson C."/>
            <person name="Wollam A."/>
            <person name="Palsikar V.B."/>
            <person name="Mardis E.R."/>
            <person name="Wilson R.K."/>
        </authorList>
    </citation>
    <scope>NUCLEOTIDE SEQUENCE [LARGE SCALE GENOMIC DNA]</scope>
    <source>
        <strain evidence="2">DNF00019</strain>
    </source>
</reference>
<accession>A0A133XTY3</accession>
<sequence>MRFVYRASLCVGKRYAASPHTRSQERLYHKRLYQHESNNFFHAF</sequence>
<dbReference type="STRING" id="1393034.HMPREF3192_00830"/>
<comment type="caution">
    <text evidence="1">The sequence shown here is derived from an EMBL/GenBank/DDBJ whole genome shotgun (WGS) entry which is preliminary data.</text>
</comment>
<evidence type="ECO:0000313" key="1">
    <source>
        <dbReference type="EMBL" id="KXB34391.1"/>
    </source>
</evidence>
<dbReference type="EMBL" id="LSCR01000015">
    <property type="protein sequence ID" value="KXB34391.1"/>
    <property type="molecule type" value="Genomic_DNA"/>
</dbReference>
<name>A0A133XTY3_9ACTN</name>